<keyword evidence="1" id="KW-0812">Transmembrane</keyword>
<dbReference type="GO" id="GO:0016301">
    <property type="term" value="F:kinase activity"/>
    <property type="evidence" value="ECO:0007669"/>
    <property type="project" value="UniProtKB-KW"/>
</dbReference>
<dbReference type="Pfam" id="PF02518">
    <property type="entry name" value="HATPase_c"/>
    <property type="match status" value="1"/>
</dbReference>
<feature type="domain" description="Signal transduction histidine kinase internal region" evidence="4">
    <location>
        <begin position="414"/>
        <end position="490"/>
    </location>
</feature>
<dbReference type="RefSeq" id="WP_191175018.1">
    <property type="nucleotide sequence ID" value="NZ_JACWMW010000002.1"/>
</dbReference>
<protein>
    <submittedName>
        <fullName evidence="5">Histidine kinase</fullName>
    </submittedName>
</protein>
<dbReference type="PANTHER" id="PTHR34220">
    <property type="entry name" value="SENSOR HISTIDINE KINASE YPDA"/>
    <property type="match status" value="1"/>
</dbReference>
<evidence type="ECO:0000256" key="2">
    <source>
        <dbReference type="SAM" id="SignalP"/>
    </source>
</evidence>
<evidence type="ECO:0000256" key="1">
    <source>
        <dbReference type="SAM" id="Phobius"/>
    </source>
</evidence>
<dbReference type="PANTHER" id="PTHR34220:SF7">
    <property type="entry name" value="SENSOR HISTIDINE KINASE YPDA"/>
    <property type="match status" value="1"/>
</dbReference>
<dbReference type="Gene3D" id="3.30.565.10">
    <property type="entry name" value="Histidine kinase-like ATPase, C-terminal domain"/>
    <property type="match status" value="1"/>
</dbReference>
<evidence type="ECO:0000259" key="3">
    <source>
        <dbReference type="Pfam" id="PF02518"/>
    </source>
</evidence>
<feature type="chain" id="PRO_5047484835" evidence="2">
    <location>
        <begin position="25"/>
        <end position="606"/>
    </location>
</feature>
<feature type="signal peptide" evidence="2">
    <location>
        <begin position="1"/>
        <end position="24"/>
    </location>
</feature>
<dbReference type="Proteomes" id="UP000618754">
    <property type="component" value="Unassembled WGS sequence"/>
</dbReference>
<sequence>MKRLFAKPILIILCLVAFCSNAFAQKLPTYEEYMRGKVLVGNTYIDTNNATPQQMARYRKQVRLNKLSAEHYYFNWLGKQNIGVRFEQGGKSKIYEGLEQHNNGQEFTSILIDGTTSVEIIAQNIDSEQNAGNYLYRVIKNNSQEIIGWRPPASIKTSADGSIKYAYLGKFNYSPGEFLKVEMYNIKNFSEQDAILIDWRPVEPAKVYGYIQYLSKSSRIPDNGFYSKGLTDLQQTNEKYFKYVNGKGIVSERPLQVKDFIETVSKDDIKFRTDDSVQNIRFDITNGERLYNYKVSLKREIKGHTDSLNLGENNSRFNLYKEFWKSPGKYQITFTPKIYRPGGEPITLLRSLATNVKFTVLPALNKQRTISVKTLGYIVIILLTTGGFMFAMYRDSQKRKLKREAQNRQIATLQLQSVRAQLNPHFIFNALAGIQNLMNKNEVENANKYLSRFARLTRNILDDGNKELTTIEQEISLLNDYLQMEQMRFGFEFDIEINEQEIDQQIEIPAMLLQPFAENAVKHGVSALKEKGNISIIITKTGSTLVLAVKDNGKGFAATNGTGMGLKLCEDRIALLNQVYKNTNILLHTASNSNGTLITIELQNWL</sequence>
<keyword evidence="5" id="KW-0418">Kinase</keyword>
<dbReference type="Pfam" id="PF06580">
    <property type="entry name" value="His_kinase"/>
    <property type="match status" value="1"/>
</dbReference>
<dbReference type="SUPFAM" id="SSF55874">
    <property type="entry name" value="ATPase domain of HSP90 chaperone/DNA topoisomerase II/histidine kinase"/>
    <property type="match status" value="1"/>
</dbReference>
<accession>A0ABR7X3F7</accession>
<proteinExistence type="predicted"/>
<evidence type="ECO:0000259" key="4">
    <source>
        <dbReference type="Pfam" id="PF06580"/>
    </source>
</evidence>
<dbReference type="InterPro" id="IPR036890">
    <property type="entry name" value="HATPase_C_sf"/>
</dbReference>
<keyword evidence="6" id="KW-1185">Reference proteome</keyword>
<comment type="caution">
    <text evidence="5">The sequence shown here is derived from an EMBL/GenBank/DDBJ whole genome shotgun (WGS) entry which is preliminary data.</text>
</comment>
<keyword evidence="5" id="KW-0808">Transferase</keyword>
<evidence type="ECO:0000313" key="6">
    <source>
        <dbReference type="Proteomes" id="UP000618754"/>
    </source>
</evidence>
<keyword evidence="1" id="KW-1133">Transmembrane helix</keyword>
<gene>
    <name evidence="5" type="ORF">IDJ75_07515</name>
</gene>
<dbReference type="InterPro" id="IPR010559">
    <property type="entry name" value="Sig_transdc_His_kin_internal"/>
</dbReference>
<keyword evidence="2" id="KW-0732">Signal</keyword>
<dbReference type="InterPro" id="IPR050640">
    <property type="entry name" value="Bact_2-comp_sensor_kinase"/>
</dbReference>
<organism evidence="5 6">
    <name type="scientific">Mucilaginibacter rigui</name>
    <dbReference type="NCBI Taxonomy" id="534635"/>
    <lineage>
        <taxon>Bacteria</taxon>
        <taxon>Pseudomonadati</taxon>
        <taxon>Bacteroidota</taxon>
        <taxon>Sphingobacteriia</taxon>
        <taxon>Sphingobacteriales</taxon>
        <taxon>Sphingobacteriaceae</taxon>
        <taxon>Mucilaginibacter</taxon>
    </lineage>
</organism>
<name>A0ABR7X3F7_9SPHI</name>
<feature type="domain" description="Histidine kinase/HSP90-like ATPase" evidence="3">
    <location>
        <begin position="512"/>
        <end position="602"/>
    </location>
</feature>
<dbReference type="EMBL" id="JACWMW010000002">
    <property type="protein sequence ID" value="MBD1385122.1"/>
    <property type="molecule type" value="Genomic_DNA"/>
</dbReference>
<feature type="transmembrane region" description="Helical" evidence="1">
    <location>
        <begin position="375"/>
        <end position="393"/>
    </location>
</feature>
<reference evidence="5 6" key="1">
    <citation type="submission" date="2020-09" db="EMBL/GenBank/DDBJ databases">
        <title>Novel species of Mucilaginibacter isolated from a glacier on the Tibetan Plateau.</title>
        <authorList>
            <person name="Liu Q."/>
            <person name="Xin Y.-H."/>
        </authorList>
    </citation>
    <scope>NUCLEOTIDE SEQUENCE [LARGE SCALE GENOMIC DNA]</scope>
    <source>
        <strain evidence="5 6">CGMCC 1.13878</strain>
    </source>
</reference>
<evidence type="ECO:0000313" key="5">
    <source>
        <dbReference type="EMBL" id="MBD1385122.1"/>
    </source>
</evidence>
<keyword evidence="1" id="KW-0472">Membrane</keyword>
<dbReference type="InterPro" id="IPR003594">
    <property type="entry name" value="HATPase_dom"/>
</dbReference>